<reference evidence="2 3" key="1">
    <citation type="submission" date="2018-05" db="EMBL/GenBank/DDBJ databases">
        <title>Flavobacterium sp. strain IMCC34759, incomplete genome.</title>
        <authorList>
            <person name="Joung Y."/>
            <person name="Cho J."/>
        </authorList>
    </citation>
    <scope>NUCLEOTIDE SEQUENCE [LARGE SCALE GENOMIC DNA]</scope>
    <source>
        <strain evidence="2 3">IMCC34759</strain>
    </source>
</reference>
<evidence type="ECO:0000313" key="2">
    <source>
        <dbReference type="EMBL" id="PXY42747.1"/>
    </source>
</evidence>
<name>A0A2V4BVR4_9FLAO</name>
<feature type="signal peptide" evidence="1">
    <location>
        <begin position="1"/>
        <end position="22"/>
    </location>
</feature>
<dbReference type="OrthoDB" id="795889at2"/>
<gene>
    <name evidence="2" type="ORF">DMB65_01625</name>
</gene>
<keyword evidence="1" id="KW-0732">Signal</keyword>
<evidence type="ECO:0000313" key="3">
    <source>
        <dbReference type="Proteomes" id="UP000247903"/>
    </source>
</evidence>
<keyword evidence="3" id="KW-1185">Reference proteome</keyword>
<sequence>MKILKSLLITLFVGATQLHAQAKVTSIMYKFHEHFMTTDIGQPVAGIYLIEGTKKPIIQINADGTGVFQLENMSKKEMVWGIKCSNEGIPIFKEGFDSAAYTFWYKIKGTGEWIYTQFLIVPNKKKMYLMGDRVKDYGDNTEVKTPESN</sequence>
<dbReference type="Proteomes" id="UP000247903">
    <property type="component" value="Unassembled WGS sequence"/>
</dbReference>
<dbReference type="RefSeq" id="WP_110304923.1">
    <property type="nucleotide sequence ID" value="NZ_QJHK01000001.1"/>
</dbReference>
<feature type="chain" id="PRO_5016101634" evidence="1">
    <location>
        <begin position="23"/>
        <end position="149"/>
    </location>
</feature>
<evidence type="ECO:0000256" key="1">
    <source>
        <dbReference type="SAM" id="SignalP"/>
    </source>
</evidence>
<accession>A0A2V4BVR4</accession>
<organism evidence="2 3">
    <name type="scientific">Flavobacterium cheongpyeongense</name>
    <dbReference type="NCBI Taxonomy" id="2212651"/>
    <lineage>
        <taxon>Bacteria</taxon>
        <taxon>Pseudomonadati</taxon>
        <taxon>Bacteroidota</taxon>
        <taxon>Flavobacteriia</taxon>
        <taxon>Flavobacteriales</taxon>
        <taxon>Flavobacteriaceae</taxon>
        <taxon>Flavobacterium</taxon>
    </lineage>
</organism>
<proteinExistence type="predicted"/>
<comment type="caution">
    <text evidence="2">The sequence shown here is derived from an EMBL/GenBank/DDBJ whole genome shotgun (WGS) entry which is preliminary data.</text>
</comment>
<protein>
    <submittedName>
        <fullName evidence="2">Uncharacterized protein</fullName>
    </submittedName>
</protein>
<dbReference type="AlphaFoldDB" id="A0A2V4BVR4"/>
<dbReference type="EMBL" id="QJHK01000001">
    <property type="protein sequence ID" value="PXY42747.1"/>
    <property type="molecule type" value="Genomic_DNA"/>
</dbReference>